<evidence type="ECO:0000313" key="3">
    <source>
        <dbReference type="Proteomes" id="UP000195043"/>
    </source>
</evidence>
<organism evidence="2 3">
    <name type="scientific">Candidatus Enterococcus testudinis</name>
    <dbReference type="NCBI Taxonomy" id="1834191"/>
    <lineage>
        <taxon>Bacteria</taxon>
        <taxon>Bacillati</taxon>
        <taxon>Bacillota</taxon>
        <taxon>Bacilli</taxon>
        <taxon>Lactobacillales</taxon>
        <taxon>Enterococcaceae</taxon>
        <taxon>Enterococcus</taxon>
    </lineage>
</organism>
<feature type="non-terminal residue" evidence="2">
    <location>
        <position position="1"/>
    </location>
</feature>
<feature type="domain" description="WxL" evidence="1">
    <location>
        <begin position="611"/>
        <end position="775"/>
    </location>
</feature>
<sequence>IKKLSIALSLIMVCIGSFFILNSFRNHIVYAKETIQTGEFKLSVENSWDDMNERCYAFIEWENIGEISQGGYRLFINDDVGNMWENISTNYRQNVNILNVYPDIPASNTLKGWIEQEEVGLGLVEVTPISISDYNQDPENALKDSTGEYKYDVLFFGSWDSNNSLDLNSSSAKSTKEFIDSARGVLFGHDTIGRGRINFNSFADDLGIYTFGTLDNPWGINFSVGSSVVQITDNGYLMKYPHEFANNMVLNIPFTHSSVQMTGIDSNRKWLEFVPPFGLNTPSVPGFQINDPIYGTNNFYLITKGNVGLIQTGHSSGQSTEDEMKILVNTLYNLAQVSFNTFADDYTVTDDKEPNHPTIDPADENTFENFTLKLDSEDQGNTYQWKVEAEYKDLGELTSDIVQETITSNIAGYFYRFKTDGYNEEDFLDEVEGFKNEFGRIPKDVYDLYVAPETGSLTVYDTTASLTLNGRELFEEYGAEDLSLMVIAVDRANNVSQVTTEHLEPLLLELIPEVEVTIDPLTEHPQEVHSYTITGTATPNSFIRFSGDAAIPEGTIVTPHADSNEKFHTIADDEGNYSFVLPEGSHFTGGNEVVAYAFFDWKSATASTIVTDGFLTLDFVSPIDFGNQKIAAQDRTYYAHSYVASDKAQPNYVQISDRRAEGDRDGWQLAVTQRAQFKGEKDQYLEGAVLRLENAELIGSADNEPRKETSVIELMPAAQEILVHASDYQGKGTWKFCFGDQASADKSIALDVPSGANPEAIRYSATLDWVLISGPGN</sequence>
<dbReference type="STRING" id="1834191.A5886_000947"/>
<dbReference type="EMBL" id="NGKU01000001">
    <property type="protein sequence ID" value="OTN75871.1"/>
    <property type="molecule type" value="Genomic_DNA"/>
</dbReference>
<comment type="caution">
    <text evidence="2">The sequence shown here is derived from an EMBL/GenBank/DDBJ whole genome shotgun (WGS) entry which is preliminary data.</text>
</comment>
<evidence type="ECO:0000259" key="1">
    <source>
        <dbReference type="Pfam" id="PF13731"/>
    </source>
</evidence>
<proteinExistence type="predicted"/>
<gene>
    <name evidence="2" type="ORF">A5886_000947</name>
</gene>
<dbReference type="Pfam" id="PF13731">
    <property type="entry name" value="WxL"/>
    <property type="match status" value="1"/>
</dbReference>
<keyword evidence="3" id="KW-1185">Reference proteome</keyword>
<dbReference type="InterPro" id="IPR027994">
    <property type="entry name" value="WxL_dom"/>
</dbReference>
<dbReference type="AlphaFoldDB" id="A0A242A560"/>
<reference evidence="2 3" key="1">
    <citation type="submission" date="2017-05" db="EMBL/GenBank/DDBJ databases">
        <title>The Genome Sequence of Enterococcus sp. 8G7_MSG3316.</title>
        <authorList>
            <consortium name="The Broad Institute Genomics Platform"/>
            <consortium name="The Broad Institute Genomic Center for Infectious Diseases"/>
            <person name="Earl A."/>
            <person name="Manson A."/>
            <person name="Schwartman J."/>
            <person name="Gilmore M."/>
            <person name="Abouelleil A."/>
            <person name="Cao P."/>
            <person name="Chapman S."/>
            <person name="Cusick C."/>
            <person name="Shea T."/>
            <person name="Young S."/>
            <person name="Neafsey D."/>
            <person name="Nusbaum C."/>
            <person name="Birren B."/>
        </authorList>
    </citation>
    <scope>NUCLEOTIDE SEQUENCE [LARGE SCALE GENOMIC DNA]</scope>
    <source>
        <strain evidence="2 3">8G7_MSG3316</strain>
    </source>
</reference>
<dbReference type="Proteomes" id="UP000195043">
    <property type="component" value="Unassembled WGS sequence"/>
</dbReference>
<evidence type="ECO:0000313" key="2">
    <source>
        <dbReference type="EMBL" id="OTN75871.1"/>
    </source>
</evidence>
<accession>A0A242A560</accession>
<protein>
    <recommendedName>
        <fullName evidence="1">WxL domain-containing protein</fullName>
    </recommendedName>
</protein>
<name>A0A242A560_9ENTE</name>